<dbReference type="CDD" id="cd08966">
    <property type="entry name" value="EcFpg-like_N"/>
    <property type="match status" value="1"/>
</dbReference>
<evidence type="ECO:0000256" key="12">
    <source>
        <dbReference type="ARBA" id="ARBA00023268"/>
    </source>
</evidence>
<keyword evidence="5 15" id="KW-0227">DNA damage</keyword>
<dbReference type="Pfam" id="PF06831">
    <property type="entry name" value="H2TH"/>
    <property type="match status" value="1"/>
</dbReference>
<keyword evidence="6 15" id="KW-0863">Zinc-finger</keyword>
<dbReference type="Pfam" id="PF01149">
    <property type="entry name" value="Fapy_DNA_glyco"/>
    <property type="match status" value="1"/>
</dbReference>
<evidence type="ECO:0000256" key="10">
    <source>
        <dbReference type="ARBA" id="ARBA00023204"/>
    </source>
</evidence>
<feature type="active site" description="Proton donor" evidence="15">
    <location>
        <position position="3"/>
    </location>
</feature>
<keyword evidence="7 15" id="KW-0378">Hydrolase</keyword>
<organism evidence="18 19">
    <name type="scientific">Halolactibacillus alkaliphilus</name>
    <dbReference type="NCBI Taxonomy" id="442899"/>
    <lineage>
        <taxon>Bacteria</taxon>
        <taxon>Bacillati</taxon>
        <taxon>Bacillota</taxon>
        <taxon>Bacilli</taxon>
        <taxon>Bacillales</taxon>
        <taxon>Bacillaceae</taxon>
        <taxon>Halolactibacillus</taxon>
    </lineage>
</organism>
<comment type="caution">
    <text evidence="15">Lacks conserved residue(s) required for the propagation of feature annotation.</text>
</comment>
<dbReference type="EC" id="4.2.99.18" evidence="15"/>
<feature type="binding site" evidence="15">
    <location>
        <position position="93"/>
    </location>
    <ligand>
        <name>DNA</name>
        <dbReference type="ChEBI" id="CHEBI:16991"/>
    </ligand>
</feature>
<dbReference type="InterPro" id="IPR020629">
    <property type="entry name" value="FPG_Glyclase"/>
</dbReference>
<dbReference type="SUPFAM" id="SSF81624">
    <property type="entry name" value="N-terminal domain of MutM-like DNA repair proteins"/>
    <property type="match status" value="1"/>
</dbReference>
<dbReference type="GO" id="GO:0034039">
    <property type="term" value="F:8-oxo-7,8-dihydroguanine DNA N-glycosylase activity"/>
    <property type="evidence" value="ECO:0007669"/>
    <property type="project" value="TreeGrafter"/>
</dbReference>
<dbReference type="Pfam" id="PF06827">
    <property type="entry name" value="zf-FPG_IleRS"/>
    <property type="match status" value="1"/>
</dbReference>
<keyword evidence="8 15" id="KW-0862">Zinc</keyword>
<evidence type="ECO:0000256" key="1">
    <source>
        <dbReference type="ARBA" id="ARBA00001668"/>
    </source>
</evidence>
<dbReference type="SMART" id="SM01232">
    <property type="entry name" value="H2TH"/>
    <property type="match status" value="1"/>
</dbReference>
<dbReference type="Proteomes" id="UP000321400">
    <property type="component" value="Unassembled WGS sequence"/>
</dbReference>
<dbReference type="NCBIfam" id="NF002211">
    <property type="entry name" value="PRK01103.1"/>
    <property type="match status" value="1"/>
</dbReference>
<comment type="cofactor">
    <cofactor evidence="15">
        <name>Zn(2+)</name>
        <dbReference type="ChEBI" id="CHEBI:29105"/>
    </cofactor>
    <text evidence="15">Binds 1 zinc ion per subunit.</text>
</comment>
<dbReference type="Gene3D" id="1.10.8.50">
    <property type="match status" value="1"/>
</dbReference>
<dbReference type="GO" id="GO:0003684">
    <property type="term" value="F:damaged DNA binding"/>
    <property type="evidence" value="ECO:0007669"/>
    <property type="project" value="InterPro"/>
</dbReference>
<evidence type="ECO:0000256" key="4">
    <source>
        <dbReference type="ARBA" id="ARBA00022723"/>
    </source>
</evidence>
<dbReference type="SUPFAM" id="SSF46946">
    <property type="entry name" value="S13-like H2TH domain"/>
    <property type="match status" value="1"/>
</dbReference>
<sequence>MPELPEVETVRRTLEPLIINKKIKNVTVRYPKMIKKPDDALVFSAFLENQTFREIKRRGKFLLFILDDLEFVSHLRMEGKFGVYDDQTPLNKHTHVIFSFTDGTSLQYNDVRKFGTMHLFKKGEALDRLPMKQIGVDLYLDAVDIERLYPKINKSTRAIKNILLDQQLIAGLGNIYVDETLFRAKVHPMTRGHLLTYDEVYRLLIEAEKVIHQAVKHGGTTIRSYTNGRGEMGMFQQTLYVYGQTGVPCSVCSTAIEKTKVSGRGTHYCPVCQIMNA</sequence>
<reference evidence="18 19" key="1">
    <citation type="submission" date="2019-07" db="EMBL/GenBank/DDBJ databases">
        <title>Whole genome shotgun sequence of Halolactibacillus alkaliphilus NBRC 103919.</title>
        <authorList>
            <person name="Hosoyama A."/>
            <person name="Uohara A."/>
            <person name="Ohji S."/>
            <person name="Ichikawa N."/>
        </authorList>
    </citation>
    <scope>NUCLEOTIDE SEQUENCE [LARGE SCALE GENOMIC DNA]</scope>
    <source>
        <strain evidence="18 19">NBRC 103919</strain>
    </source>
</reference>
<dbReference type="GO" id="GO:0008270">
    <property type="term" value="F:zinc ion binding"/>
    <property type="evidence" value="ECO:0007669"/>
    <property type="project" value="UniProtKB-UniRule"/>
</dbReference>
<dbReference type="PROSITE" id="PS01242">
    <property type="entry name" value="ZF_FPG_1"/>
    <property type="match status" value="1"/>
</dbReference>
<comment type="caution">
    <text evidence="18">The sequence shown here is derived from an EMBL/GenBank/DDBJ whole genome shotgun (WGS) entry which is preliminary data.</text>
</comment>
<comment type="catalytic activity">
    <reaction evidence="14 15">
        <text>2'-deoxyribonucleotide-(2'-deoxyribose 5'-phosphate)-2'-deoxyribonucleotide-DNA = a 3'-end 2'-deoxyribonucleotide-(2,3-dehydro-2,3-deoxyribose 5'-phosphate)-DNA + a 5'-end 5'-phospho-2'-deoxyribonucleoside-DNA + H(+)</text>
        <dbReference type="Rhea" id="RHEA:66592"/>
        <dbReference type="Rhea" id="RHEA-COMP:13180"/>
        <dbReference type="Rhea" id="RHEA-COMP:16897"/>
        <dbReference type="Rhea" id="RHEA-COMP:17067"/>
        <dbReference type="ChEBI" id="CHEBI:15378"/>
        <dbReference type="ChEBI" id="CHEBI:136412"/>
        <dbReference type="ChEBI" id="CHEBI:157695"/>
        <dbReference type="ChEBI" id="CHEBI:167181"/>
        <dbReference type="EC" id="4.2.99.18"/>
    </reaction>
</comment>
<evidence type="ECO:0000256" key="15">
    <source>
        <dbReference type="HAMAP-Rule" id="MF_00103"/>
    </source>
</evidence>
<dbReference type="OrthoDB" id="9800855at2"/>
<evidence type="ECO:0000256" key="8">
    <source>
        <dbReference type="ARBA" id="ARBA00022833"/>
    </source>
</evidence>
<evidence type="ECO:0000256" key="2">
    <source>
        <dbReference type="ARBA" id="ARBA00009409"/>
    </source>
</evidence>
<comment type="catalytic activity">
    <reaction evidence="1 15">
        <text>Hydrolysis of DNA containing ring-opened 7-methylguanine residues, releasing 2,6-diamino-4-hydroxy-5-(N-methyl)formamidopyrimidine.</text>
        <dbReference type="EC" id="3.2.2.23"/>
    </reaction>
</comment>
<dbReference type="PROSITE" id="PS51066">
    <property type="entry name" value="ZF_FPG_2"/>
    <property type="match status" value="1"/>
</dbReference>
<evidence type="ECO:0000256" key="13">
    <source>
        <dbReference type="ARBA" id="ARBA00023295"/>
    </source>
</evidence>
<dbReference type="Gene3D" id="3.20.190.10">
    <property type="entry name" value="MutM-like, N-terminal"/>
    <property type="match status" value="1"/>
</dbReference>
<dbReference type="FunFam" id="1.10.8.50:FF:000003">
    <property type="entry name" value="Formamidopyrimidine-DNA glycosylase"/>
    <property type="match status" value="1"/>
</dbReference>
<dbReference type="HAMAP" id="MF_00103">
    <property type="entry name" value="Fapy_DNA_glycosyl"/>
    <property type="match status" value="1"/>
</dbReference>
<dbReference type="GO" id="GO:0003690">
    <property type="term" value="F:double-stranded DNA binding"/>
    <property type="evidence" value="ECO:0007669"/>
    <property type="project" value="UniProtKB-ARBA"/>
</dbReference>
<keyword evidence="10 15" id="KW-0234">DNA repair</keyword>
<evidence type="ECO:0000256" key="11">
    <source>
        <dbReference type="ARBA" id="ARBA00023239"/>
    </source>
</evidence>
<dbReference type="GO" id="GO:0006284">
    <property type="term" value="P:base-excision repair"/>
    <property type="evidence" value="ECO:0007669"/>
    <property type="project" value="InterPro"/>
</dbReference>
<proteinExistence type="inferred from homology"/>
<dbReference type="InterPro" id="IPR010979">
    <property type="entry name" value="Ribosomal_uS13-like_H2TH"/>
</dbReference>
<feature type="domain" description="Formamidopyrimidine-DNA glycosylase catalytic" evidence="17">
    <location>
        <begin position="2"/>
        <end position="115"/>
    </location>
</feature>
<feature type="domain" description="FPG-type" evidence="16">
    <location>
        <begin position="240"/>
        <end position="274"/>
    </location>
</feature>
<feature type="active site" description="Schiff-base intermediate with DNA" evidence="15">
    <location>
        <position position="2"/>
    </location>
</feature>
<name>A0A511X305_9BACI</name>
<dbReference type="NCBIfam" id="TIGR00577">
    <property type="entry name" value="fpg"/>
    <property type="match status" value="1"/>
</dbReference>
<evidence type="ECO:0000313" key="18">
    <source>
        <dbReference type="EMBL" id="GEN57324.1"/>
    </source>
</evidence>
<keyword evidence="11 15" id="KW-0456">Lyase</keyword>
<evidence type="ECO:0000256" key="3">
    <source>
        <dbReference type="ARBA" id="ARBA00011245"/>
    </source>
</evidence>
<dbReference type="PROSITE" id="PS51068">
    <property type="entry name" value="FPG_CAT"/>
    <property type="match status" value="1"/>
</dbReference>
<dbReference type="InterPro" id="IPR015887">
    <property type="entry name" value="DNA_glyclase_Znf_dom_DNA_BS"/>
</dbReference>
<dbReference type="InterPro" id="IPR035937">
    <property type="entry name" value="FPG_N"/>
</dbReference>
<dbReference type="RefSeq" id="WP_089802615.1">
    <property type="nucleotide sequence ID" value="NZ_BJYE01000023.1"/>
</dbReference>
<gene>
    <name evidence="15 18" type="primary">mutM</name>
    <name evidence="15" type="synonym">fpg</name>
    <name evidence="18" type="ORF">HAL01_17880</name>
</gene>
<comment type="subunit">
    <text evidence="3 15">Monomer.</text>
</comment>
<dbReference type="PANTHER" id="PTHR22993">
    <property type="entry name" value="FORMAMIDOPYRIMIDINE-DNA GLYCOSYLASE"/>
    <property type="match status" value="1"/>
</dbReference>
<keyword evidence="12 15" id="KW-0511">Multifunctional enzyme</keyword>
<feature type="binding site" evidence="15">
    <location>
        <position position="112"/>
    </location>
    <ligand>
        <name>DNA</name>
        <dbReference type="ChEBI" id="CHEBI:16991"/>
    </ligand>
</feature>
<evidence type="ECO:0000259" key="17">
    <source>
        <dbReference type="PROSITE" id="PS51068"/>
    </source>
</evidence>
<evidence type="ECO:0000313" key="19">
    <source>
        <dbReference type="Proteomes" id="UP000321400"/>
    </source>
</evidence>
<dbReference type="GO" id="GO:0140078">
    <property type="term" value="F:class I DNA-(apurinic or apyrimidinic site) endonuclease activity"/>
    <property type="evidence" value="ECO:0007669"/>
    <property type="project" value="UniProtKB-EC"/>
</dbReference>
<evidence type="ECO:0000256" key="14">
    <source>
        <dbReference type="ARBA" id="ARBA00044632"/>
    </source>
</evidence>
<dbReference type="SMART" id="SM00898">
    <property type="entry name" value="Fapy_DNA_glyco"/>
    <property type="match status" value="1"/>
</dbReference>
<dbReference type="InterPro" id="IPR015886">
    <property type="entry name" value="H2TH_FPG"/>
</dbReference>
<dbReference type="InterPro" id="IPR012319">
    <property type="entry name" value="FPG_cat"/>
</dbReference>
<evidence type="ECO:0000256" key="6">
    <source>
        <dbReference type="ARBA" id="ARBA00022771"/>
    </source>
</evidence>
<feature type="active site" description="Proton donor; for beta-elimination activity" evidence="15">
    <location>
        <position position="60"/>
    </location>
</feature>
<comment type="function">
    <text evidence="15">Involved in base excision repair of DNA damaged by oxidation or by mutagenic agents. Acts as DNA glycosylase that recognizes and removes damaged bases. Has a preference for oxidized purines, such as 7,8-dihydro-8-oxoguanine (8-oxoG). Has AP (apurinic/apyrimidinic) lyase activity and introduces nicks in the DNA strand. Cleaves the DNA backbone by beta-delta elimination to generate a single-strand break at the site of the removed base with both 3'- and 5'-phosphates.</text>
</comment>
<evidence type="ECO:0000259" key="16">
    <source>
        <dbReference type="PROSITE" id="PS51066"/>
    </source>
</evidence>
<keyword evidence="9 15" id="KW-0238">DNA-binding</keyword>
<evidence type="ECO:0000256" key="7">
    <source>
        <dbReference type="ARBA" id="ARBA00022801"/>
    </source>
</evidence>
<evidence type="ECO:0000256" key="5">
    <source>
        <dbReference type="ARBA" id="ARBA00022763"/>
    </source>
</evidence>
<dbReference type="AlphaFoldDB" id="A0A511X305"/>
<dbReference type="InterPro" id="IPR010663">
    <property type="entry name" value="Znf_FPG/IleRS"/>
</dbReference>
<feature type="active site" description="Proton donor; for delta-elimination activity" evidence="15">
    <location>
        <position position="264"/>
    </location>
</feature>
<keyword evidence="13 15" id="KW-0326">Glycosidase</keyword>
<dbReference type="SUPFAM" id="SSF57716">
    <property type="entry name" value="Glucocorticoid receptor-like (DNA-binding domain)"/>
    <property type="match status" value="1"/>
</dbReference>
<dbReference type="PANTHER" id="PTHR22993:SF9">
    <property type="entry name" value="FORMAMIDOPYRIMIDINE-DNA GLYCOSYLASE"/>
    <property type="match status" value="1"/>
</dbReference>
<keyword evidence="4 15" id="KW-0479">Metal-binding</keyword>
<dbReference type="InterPro" id="IPR000214">
    <property type="entry name" value="Znf_DNA_glyclase/AP_lyase"/>
</dbReference>
<dbReference type="EC" id="3.2.2.23" evidence="15"/>
<protein>
    <recommendedName>
        <fullName evidence="15">Formamidopyrimidine-DNA glycosylase</fullName>
        <shortName evidence="15">Fapy-DNA glycosylase</shortName>
        <ecNumber evidence="15">3.2.2.23</ecNumber>
    </recommendedName>
    <alternativeName>
        <fullName evidence="15">DNA-(apurinic or apyrimidinic site) lyase MutM</fullName>
        <shortName evidence="15">AP lyase MutM</shortName>
        <ecNumber evidence="15">4.2.99.18</ecNumber>
    </alternativeName>
</protein>
<dbReference type="EMBL" id="BJYE01000023">
    <property type="protein sequence ID" value="GEN57324.1"/>
    <property type="molecule type" value="Genomic_DNA"/>
</dbReference>
<accession>A0A511X305</accession>
<dbReference type="STRING" id="442899.SAMN05720591_12329"/>
<dbReference type="FunFam" id="3.20.190.10:FF:000001">
    <property type="entry name" value="Formamidopyrimidine-DNA glycosylase"/>
    <property type="match status" value="1"/>
</dbReference>
<evidence type="ECO:0000256" key="9">
    <source>
        <dbReference type="ARBA" id="ARBA00023125"/>
    </source>
</evidence>
<keyword evidence="19" id="KW-1185">Reference proteome</keyword>
<comment type="similarity">
    <text evidence="2 15">Belongs to the FPG family.</text>
</comment>